<evidence type="ECO:0000313" key="8">
    <source>
        <dbReference type="Proteomes" id="UP000526501"/>
    </source>
</evidence>
<feature type="domain" description="Cytochrome c" evidence="6">
    <location>
        <begin position="254"/>
        <end position="370"/>
    </location>
</feature>
<evidence type="ECO:0000259" key="6">
    <source>
        <dbReference type="PROSITE" id="PS51007"/>
    </source>
</evidence>
<dbReference type="Gene3D" id="2.120.10.30">
    <property type="entry name" value="TolB, C-terminal domain"/>
    <property type="match status" value="1"/>
</dbReference>
<dbReference type="GO" id="GO:0046872">
    <property type="term" value="F:metal ion binding"/>
    <property type="evidence" value="ECO:0007669"/>
    <property type="project" value="UniProtKB-KW"/>
</dbReference>
<comment type="caution">
    <text evidence="7">The sequence shown here is derived from an EMBL/GenBank/DDBJ whole genome shotgun (WGS) entry which is preliminary data.</text>
</comment>
<protein>
    <submittedName>
        <fullName evidence="7">DUF1080 domain-containing protein</fullName>
    </submittedName>
</protein>
<dbReference type="PANTHER" id="PTHR33546">
    <property type="entry name" value="LARGE, MULTIFUNCTIONAL SECRETED PROTEIN-RELATED"/>
    <property type="match status" value="1"/>
</dbReference>
<evidence type="ECO:0000256" key="3">
    <source>
        <dbReference type="ARBA" id="ARBA00023004"/>
    </source>
</evidence>
<evidence type="ECO:0000256" key="4">
    <source>
        <dbReference type="PROSITE-ProRule" id="PRU00433"/>
    </source>
</evidence>
<accession>A0A7X1B6W0</accession>
<dbReference type="AlphaFoldDB" id="A0A7X1B6W0"/>
<dbReference type="InterPro" id="IPR009056">
    <property type="entry name" value="Cyt_c-like_dom"/>
</dbReference>
<dbReference type="Gene3D" id="2.60.120.560">
    <property type="entry name" value="Exo-inulinase, domain 1"/>
    <property type="match status" value="1"/>
</dbReference>
<keyword evidence="1 4" id="KW-0349">Heme</keyword>
<proteinExistence type="predicted"/>
<dbReference type="GO" id="GO:0016787">
    <property type="term" value="F:hydrolase activity"/>
    <property type="evidence" value="ECO:0007669"/>
    <property type="project" value="InterPro"/>
</dbReference>
<evidence type="ECO:0000256" key="5">
    <source>
        <dbReference type="SAM" id="SignalP"/>
    </source>
</evidence>
<dbReference type="Gene3D" id="1.10.760.10">
    <property type="entry name" value="Cytochrome c-like domain"/>
    <property type="match status" value="1"/>
</dbReference>
<evidence type="ECO:0000256" key="1">
    <source>
        <dbReference type="ARBA" id="ARBA00022617"/>
    </source>
</evidence>
<dbReference type="InterPro" id="IPR036909">
    <property type="entry name" value="Cyt_c-like_dom_sf"/>
</dbReference>
<dbReference type="InterPro" id="IPR011042">
    <property type="entry name" value="6-blade_b-propeller_TolB-like"/>
</dbReference>
<gene>
    <name evidence="7" type="ORF">H5P27_12065</name>
</gene>
<dbReference type="GO" id="GO:0020037">
    <property type="term" value="F:heme binding"/>
    <property type="evidence" value="ECO:0007669"/>
    <property type="project" value="InterPro"/>
</dbReference>
<dbReference type="Pfam" id="PF06439">
    <property type="entry name" value="3keto-disac_hyd"/>
    <property type="match status" value="1"/>
</dbReference>
<evidence type="ECO:0000256" key="2">
    <source>
        <dbReference type="ARBA" id="ARBA00022723"/>
    </source>
</evidence>
<dbReference type="PANTHER" id="PTHR33546:SF1">
    <property type="entry name" value="LARGE, MULTIFUNCTIONAL SECRETED PROTEIN"/>
    <property type="match status" value="1"/>
</dbReference>
<reference evidence="7 8" key="1">
    <citation type="submission" date="2020-07" db="EMBL/GenBank/DDBJ databases">
        <authorList>
            <person name="Feng X."/>
        </authorList>
    </citation>
    <scope>NUCLEOTIDE SEQUENCE [LARGE SCALE GENOMIC DNA]</scope>
    <source>
        <strain evidence="7 8">JCM23202</strain>
    </source>
</reference>
<keyword evidence="3 4" id="KW-0408">Iron</keyword>
<sequence>MTLSQRSPLSLFFLILVAAAQLQAAELSPAIFNPSDDWELATDIGLDADSGELTPQQHPEGDIFYTKGEASDGNGYLRTGATYADQIISFEYMVPPESEAAVYVQGRYEIRLSSHGEQTPSASTSGALQAGFDTERDFAFDAQAPLLDAAKPAGEWNTVEIRFRPHRKDEAFNKVANAFFLDISINGEVVQKEVQIPYYNSGSIQHWEQYDGPLVFRAANGPIAIQNARIDHANFEEVLVPSDEESSNISELVDQVELGKETFTALGCIECHTTKKGDTSFKTGPNLYGLFQRYPRKREIVEPATGAHFSIDADRSYAKRSIRLPAAELAIAESGANAGEPYLPVMVTYTEEILSNAKVDAIYRYLATLNDPETRDAVQVLVPKDGPTEYDPTADPMEVLVLDRTRIQRGTMEGLSGRSIHVGLPNGVNYTFDPRTLAIEKLWQGGFVNGAGEWENRGGGGFSPGFASKEIDFAGQGGLLTPLDSEGSPIDFSFKEAVFRDWETIDASLHSSEDHLEMLAKIDAKFLGYSLDSTQPDAAPFFKYRIGPNTLAVQANINSDGTATFLLSGKLVQEQAFSINANALGEITVDSGTLGEDGRWILPATANLQASLTAKIGLASLVWRPEPVEENHLVQPLVVKETEADLPAGYRSEQYVQPVDNYGRDLLFEATAIDVAPDGTIVVGTRTAGIWRIVDGQWRLFAEGLFDCLGLVVEDEKGLTIVAGQKPELTRISDTDGDGIADSFETLADQFSYHGNYHSYMHGPVRDADGNYYFNLNLLHTDDAIYKGQGAYMGTSGGFSGWTIKVTPEGEFIPWANGLRSPASLGIDPEGTIWYADNQGEFVSTSKLFILQEGKFYGHPAGLIDLPNMTPDSAEIQWSAVAEGREKAVALFPHNRVANSPGHMAWDTTGGAFGPFAGQIFIGDQTQSKLLRVATYEVGGQLRAAVIPFGSELQSGLMRPVFLPDGSLLIGQTGRGWHAQGGKIASLQRLVWDGETIAQGILSASLDEAETTLKIELTQPLEKSLTEEILLSETQLESWYYRDAPDYGSPELDLIEHSFAAATISEDRKTITFKIEPSEFEPHEHKTSRVYHLELALPEQLEAYVTGL</sequence>
<feature type="chain" id="PRO_5031396745" evidence="5">
    <location>
        <begin position="25"/>
        <end position="1108"/>
    </location>
</feature>
<dbReference type="PROSITE" id="PS51007">
    <property type="entry name" value="CYTC"/>
    <property type="match status" value="1"/>
</dbReference>
<keyword evidence="2 4" id="KW-0479">Metal-binding</keyword>
<dbReference type="InterPro" id="IPR011041">
    <property type="entry name" value="Quinoprot_gluc/sorb_DH_b-prop"/>
</dbReference>
<dbReference type="InterPro" id="IPR010496">
    <property type="entry name" value="AL/BT2_dom"/>
</dbReference>
<keyword evidence="8" id="KW-1185">Reference proteome</keyword>
<name>A0A7X1B6W0_9BACT</name>
<dbReference type="RefSeq" id="WP_185660645.1">
    <property type="nucleotide sequence ID" value="NZ_CAWPOO010000012.1"/>
</dbReference>
<organism evidence="7 8">
    <name type="scientific">Pelagicoccus albus</name>
    <dbReference type="NCBI Taxonomy" id="415222"/>
    <lineage>
        <taxon>Bacteria</taxon>
        <taxon>Pseudomonadati</taxon>
        <taxon>Verrucomicrobiota</taxon>
        <taxon>Opitutia</taxon>
        <taxon>Puniceicoccales</taxon>
        <taxon>Pelagicoccaceae</taxon>
        <taxon>Pelagicoccus</taxon>
    </lineage>
</organism>
<dbReference type="GO" id="GO:0009055">
    <property type="term" value="F:electron transfer activity"/>
    <property type="evidence" value="ECO:0007669"/>
    <property type="project" value="InterPro"/>
</dbReference>
<dbReference type="EMBL" id="JACHVC010000012">
    <property type="protein sequence ID" value="MBC2606779.1"/>
    <property type="molecule type" value="Genomic_DNA"/>
</dbReference>
<feature type="signal peptide" evidence="5">
    <location>
        <begin position="1"/>
        <end position="24"/>
    </location>
</feature>
<dbReference type="SUPFAM" id="SSF46626">
    <property type="entry name" value="Cytochrome c"/>
    <property type="match status" value="1"/>
</dbReference>
<evidence type="ECO:0000313" key="7">
    <source>
        <dbReference type="EMBL" id="MBC2606779.1"/>
    </source>
</evidence>
<keyword evidence="5" id="KW-0732">Signal</keyword>
<dbReference type="Proteomes" id="UP000526501">
    <property type="component" value="Unassembled WGS sequence"/>
</dbReference>
<dbReference type="SUPFAM" id="SSF50952">
    <property type="entry name" value="Soluble quinoprotein glucose dehydrogenase"/>
    <property type="match status" value="1"/>
</dbReference>